<proteinExistence type="predicted"/>
<evidence type="ECO:0000313" key="4">
    <source>
        <dbReference type="EMBL" id="KAF6170133.1"/>
    </source>
</evidence>
<evidence type="ECO:0000259" key="3">
    <source>
        <dbReference type="PROSITE" id="PS50927"/>
    </source>
</evidence>
<dbReference type="GO" id="GO:0048544">
    <property type="term" value="P:recognition of pollen"/>
    <property type="evidence" value="ECO:0007669"/>
    <property type="project" value="InterPro"/>
</dbReference>
<feature type="domain" description="Bulb-type lectin" evidence="3">
    <location>
        <begin position="1"/>
        <end position="55"/>
    </location>
</feature>
<protein>
    <recommendedName>
        <fullName evidence="3">Bulb-type lectin domain-containing protein</fullName>
    </recommendedName>
</protein>
<keyword evidence="5" id="KW-1185">Reference proteome</keyword>
<dbReference type="InterPro" id="IPR000858">
    <property type="entry name" value="S_locus_glycoprot_dom"/>
</dbReference>
<evidence type="ECO:0000256" key="1">
    <source>
        <dbReference type="ARBA" id="ARBA00022729"/>
    </source>
</evidence>
<dbReference type="Pfam" id="PF00954">
    <property type="entry name" value="S_locus_glycop"/>
    <property type="match status" value="1"/>
</dbReference>
<dbReference type="AlphaFoldDB" id="A0A7J7NSR1"/>
<evidence type="ECO:0000313" key="5">
    <source>
        <dbReference type="Proteomes" id="UP000541444"/>
    </source>
</evidence>
<dbReference type="Gene3D" id="2.90.10.10">
    <property type="entry name" value="Bulb-type lectin domain"/>
    <property type="match status" value="1"/>
</dbReference>
<reference evidence="4 5" key="1">
    <citation type="journal article" date="2020" name="IScience">
        <title>Genome Sequencing of the Endangered Kingdonia uniflora (Circaeasteraceae, Ranunculales) Reveals Potential Mechanisms of Evolutionary Specialization.</title>
        <authorList>
            <person name="Sun Y."/>
            <person name="Deng T."/>
            <person name="Zhang A."/>
            <person name="Moore M.J."/>
            <person name="Landis J.B."/>
            <person name="Lin N."/>
            <person name="Zhang H."/>
            <person name="Zhang X."/>
            <person name="Huang J."/>
            <person name="Zhang X."/>
            <person name="Sun H."/>
            <person name="Wang H."/>
        </authorList>
    </citation>
    <scope>NUCLEOTIDE SEQUENCE [LARGE SCALE GENOMIC DNA]</scope>
    <source>
        <strain evidence="4">TB1705</strain>
        <tissue evidence="4">Leaf</tissue>
    </source>
</reference>
<dbReference type="SUPFAM" id="SSF51110">
    <property type="entry name" value="alpha-D-mannose-specific plant lectins"/>
    <property type="match status" value="1"/>
</dbReference>
<dbReference type="InterPro" id="IPR001480">
    <property type="entry name" value="Bulb-type_lectin_dom"/>
</dbReference>
<dbReference type="PANTHER" id="PTHR32444:SF198">
    <property type="entry name" value="BULB-TYPE LECTIN DOMAIN-CONTAINING PROTEIN"/>
    <property type="match status" value="1"/>
</dbReference>
<sequence length="179" mass="20334">MIGDDGKLVVLNGRKSVMWTSNVMDIAYNTTVELFDSGNLVLQEMNSSGRVVWESFKYPSHTLLPTMKIGVNPMLGEKLKLTSRKSKSDPSIGDFSLELDPVSIPQVVTWDGSRRYWRTGLWNNKSFIGVPDMYSVYLDGFSLIRDTDQKGSIYMTFNNVNTSSADRYFLDSERTFIDE</sequence>
<keyword evidence="2" id="KW-1015">Disulfide bond</keyword>
<organism evidence="4 5">
    <name type="scientific">Kingdonia uniflora</name>
    <dbReference type="NCBI Taxonomy" id="39325"/>
    <lineage>
        <taxon>Eukaryota</taxon>
        <taxon>Viridiplantae</taxon>
        <taxon>Streptophyta</taxon>
        <taxon>Embryophyta</taxon>
        <taxon>Tracheophyta</taxon>
        <taxon>Spermatophyta</taxon>
        <taxon>Magnoliopsida</taxon>
        <taxon>Ranunculales</taxon>
        <taxon>Circaeasteraceae</taxon>
        <taxon>Kingdonia</taxon>
    </lineage>
</organism>
<dbReference type="EMBL" id="JACGCM010000603">
    <property type="protein sequence ID" value="KAF6170133.1"/>
    <property type="molecule type" value="Genomic_DNA"/>
</dbReference>
<name>A0A7J7NSR1_9MAGN</name>
<comment type="caution">
    <text evidence="4">The sequence shown here is derived from an EMBL/GenBank/DDBJ whole genome shotgun (WGS) entry which is preliminary data.</text>
</comment>
<dbReference type="PANTHER" id="PTHR32444">
    <property type="entry name" value="BULB-TYPE LECTIN DOMAIN-CONTAINING PROTEIN"/>
    <property type="match status" value="1"/>
</dbReference>
<accession>A0A7J7NSR1</accession>
<dbReference type="Proteomes" id="UP000541444">
    <property type="component" value="Unassembled WGS sequence"/>
</dbReference>
<keyword evidence="1" id="KW-0732">Signal</keyword>
<dbReference type="Pfam" id="PF01453">
    <property type="entry name" value="B_lectin"/>
    <property type="match status" value="1"/>
</dbReference>
<dbReference type="InterPro" id="IPR036426">
    <property type="entry name" value="Bulb-type_lectin_dom_sf"/>
</dbReference>
<dbReference type="OrthoDB" id="1934880at2759"/>
<gene>
    <name evidence="4" type="ORF">GIB67_038242</name>
</gene>
<dbReference type="PROSITE" id="PS50927">
    <property type="entry name" value="BULB_LECTIN"/>
    <property type="match status" value="1"/>
</dbReference>
<evidence type="ECO:0000256" key="2">
    <source>
        <dbReference type="ARBA" id="ARBA00023157"/>
    </source>
</evidence>